<dbReference type="STRING" id="1774970.AUC70_03330"/>
<dbReference type="AlphaFoldDB" id="A0A1E3VQV6"/>
<proteinExistence type="predicted"/>
<dbReference type="InterPro" id="IPR029063">
    <property type="entry name" value="SAM-dependent_MTases_sf"/>
</dbReference>
<evidence type="ECO:0008006" key="3">
    <source>
        <dbReference type="Google" id="ProtNLM"/>
    </source>
</evidence>
<comment type="caution">
    <text evidence="1">The sequence shown here is derived from an EMBL/GenBank/DDBJ whole genome shotgun (WGS) entry which is preliminary data.</text>
</comment>
<evidence type="ECO:0000313" key="1">
    <source>
        <dbReference type="EMBL" id="ODR95903.1"/>
    </source>
</evidence>
<sequence length="218" mass="24303">MRRRAKRALSLLQAGLVEHFTLIEIADERINAGRARAQQLGVSERATFIPTSKYLSISDQYGLVYWNNSLHHMPDCTAAVEWSAERLACNGLFAMDDFIGPSRFQWTERMLDYCNTFRRNLPSEVLAGAKPVTRPTIERMLDVDPSEAADSSSIVPALKSVFPRVDIAFTGGTIYHLALNDILAKIQDESQELKAALMIDDALSLMGENHYAVALSVQ</sequence>
<dbReference type="Proteomes" id="UP000094172">
    <property type="component" value="Unassembled WGS sequence"/>
</dbReference>
<evidence type="ECO:0000313" key="2">
    <source>
        <dbReference type="Proteomes" id="UP000094172"/>
    </source>
</evidence>
<accession>A0A1E3VQV6</accession>
<organism evidence="1 2">
    <name type="scientific">Methyloceanibacter stevinii</name>
    <dbReference type="NCBI Taxonomy" id="1774970"/>
    <lineage>
        <taxon>Bacteria</taxon>
        <taxon>Pseudomonadati</taxon>
        <taxon>Pseudomonadota</taxon>
        <taxon>Alphaproteobacteria</taxon>
        <taxon>Hyphomicrobiales</taxon>
        <taxon>Hyphomicrobiaceae</taxon>
        <taxon>Methyloceanibacter</taxon>
    </lineage>
</organism>
<dbReference type="Gene3D" id="3.40.50.150">
    <property type="entry name" value="Vaccinia Virus protein VP39"/>
    <property type="match status" value="1"/>
</dbReference>
<gene>
    <name evidence="1" type="ORF">AUC70_03330</name>
</gene>
<reference evidence="1 2" key="1">
    <citation type="journal article" date="2016" name="Environ. Microbiol.">
        <title>New Methyloceanibacter diversity from North Sea sediments includes methanotroph containing solely the soluble methane monooxygenase.</title>
        <authorList>
            <person name="Vekeman B."/>
            <person name="Kerckhof F.M."/>
            <person name="Cremers G."/>
            <person name="de Vos P."/>
            <person name="Vandamme P."/>
            <person name="Boon N."/>
            <person name="Op den Camp H.J."/>
            <person name="Heylen K."/>
        </authorList>
    </citation>
    <scope>NUCLEOTIDE SEQUENCE [LARGE SCALE GENOMIC DNA]</scope>
    <source>
        <strain evidence="1 2">R-67176</strain>
    </source>
</reference>
<dbReference type="SUPFAM" id="SSF53335">
    <property type="entry name" value="S-adenosyl-L-methionine-dependent methyltransferases"/>
    <property type="match status" value="1"/>
</dbReference>
<dbReference type="EMBL" id="LPWE01000010">
    <property type="protein sequence ID" value="ODR95903.1"/>
    <property type="molecule type" value="Genomic_DNA"/>
</dbReference>
<keyword evidence="2" id="KW-1185">Reference proteome</keyword>
<protein>
    <recommendedName>
        <fullName evidence="3">Methyltransferase domain-containing protein</fullName>
    </recommendedName>
</protein>
<name>A0A1E3VQV6_9HYPH</name>